<protein>
    <submittedName>
        <fullName evidence="1">Uncharacterized protein</fullName>
    </submittedName>
</protein>
<proteinExistence type="predicted"/>
<sequence length="90" mass="10475">KVYLTKKGMHQPFNRQPMLQGQTIADASQTKTLKAMAEWLQPYIVERYNDWCRYVIPTQAVFALREGEMPWEGKDAVHTARKTPRTIPPD</sequence>
<organism evidence="1">
    <name type="scientific">marine sediment metagenome</name>
    <dbReference type="NCBI Taxonomy" id="412755"/>
    <lineage>
        <taxon>unclassified sequences</taxon>
        <taxon>metagenomes</taxon>
        <taxon>ecological metagenomes</taxon>
    </lineage>
</organism>
<feature type="non-terminal residue" evidence="1">
    <location>
        <position position="1"/>
    </location>
</feature>
<comment type="caution">
    <text evidence="1">The sequence shown here is derived from an EMBL/GenBank/DDBJ whole genome shotgun (WGS) entry which is preliminary data.</text>
</comment>
<evidence type="ECO:0000313" key="1">
    <source>
        <dbReference type="EMBL" id="KKK61658.1"/>
    </source>
</evidence>
<dbReference type="EMBL" id="LAZR01062371">
    <property type="protein sequence ID" value="KKK61658.1"/>
    <property type="molecule type" value="Genomic_DNA"/>
</dbReference>
<accession>A0A0F8WYB4</accession>
<dbReference type="AlphaFoldDB" id="A0A0F8WYB4"/>
<name>A0A0F8WYB4_9ZZZZ</name>
<gene>
    <name evidence="1" type="ORF">LCGC14_3012100</name>
</gene>
<reference evidence="1" key="1">
    <citation type="journal article" date="2015" name="Nature">
        <title>Complex archaea that bridge the gap between prokaryotes and eukaryotes.</title>
        <authorList>
            <person name="Spang A."/>
            <person name="Saw J.H."/>
            <person name="Jorgensen S.L."/>
            <person name="Zaremba-Niedzwiedzka K."/>
            <person name="Martijn J."/>
            <person name="Lind A.E."/>
            <person name="van Eijk R."/>
            <person name="Schleper C."/>
            <person name="Guy L."/>
            <person name="Ettema T.J."/>
        </authorList>
    </citation>
    <scope>NUCLEOTIDE SEQUENCE</scope>
</reference>